<sequence>MSFIPYHILTDIIRRVGREGFRELAPFIAAGPGFKAIVFSDDVLSVVDIDEFIFVMGLSDEGSPYRSFLLRCLAA</sequence>
<name>A0ABD1BUB9_CARAN</name>
<organism evidence="1 2">
    <name type="scientific">Cardamine amara subsp. amara</name>
    <dbReference type="NCBI Taxonomy" id="228776"/>
    <lineage>
        <taxon>Eukaryota</taxon>
        <taxon>Viridiplantae</taxon>
        <taxon>Streptophyta</taxon>
        <taxon>Embryophyta</taxon>
        <taxon>Tracheophyta</taxon>
        <taxon>Spermatophyta</taxon>
        <taxon>Magnoliopsida</taxon>
        <taxon>eudicotyledons</taxon>
        <taxon>Gunneridae</taxon>
        <taxon>Pentapetalae</taxon>
        <taxon>rosids</taxon>
        <taxon>malvids</taxon>
        <taxon>Brassicales</taxon>
        <taxon>Brassicaceae</taxon>
        <taxon>Cardamineae</taxon>
        <taxon>Cardamine</taxon>
    </lineage>
</organism>
<reference evidence="1 2" key="1">
    <citation type="submission" date="2024-04" db="EMBL/GenBank/DDBJ databases">
        <title>Genome assembly C_amara_ONT_v2.</title>
        <authorList>
            <person name="Yant L."/>
            <person name="Moore C."/>
            <person name="Slenker M."/>
        </authorList>
    </citation>
    <scope>NUCLEOTIDE SEQUENCE [LARGE SCALE GENOMIC DNA]</scope>
    <source>
        <tissue evidence="1">Leaf</tissue>
    </source>
</reference>
<keyword evidence="2" id="KW-1185">Reference proteome</keyword>
<comment type="caution">
    <text evidence="1">The sequence shown here is derived from an EMBL/GenBank/DDBJ whole genome shotgun (WGS) entry which is preliminary data.</text>
</comment>
<dbReference type="Proteomes" id="UP001558713">
    <property type="component" value="Unassembled WGS sequence"/>
</dbReference>
<dbReference type="AlphaFoldDB" id="A0ABD1BUB9"/>
<protein>
    <submittedName>
        <fullName evidence="1">Uncharacterized protein</fullName>
    </submittedName>
</protein>
<proteinExistence type="predicted"/>
<evidence type="ECO:0000313" key="1">
    <source>
        <dbReference type="EMBL" id="KAL1220773.1"/>
    </source>
</evidence>
<accession>A0ABD1BUB9</accession>
<gene>
    <name evidence="1" type="ORF">V5N11_008706</name>
</gene>
<dbReference type="EMBL" id="JBANAX010000146">
    <property type="protein sequence ID" value="KAL1220773.1"/>
    <property type="molecule type" value="Genomic_DNA"/>
</dbReference>
<evidence type="ECO:0000313" key="2">
    <source>
        <dbReference type="Proteomes" id="UP001558713"/>
    </source>
</evidence>